<organism evidence="9 10">
    <name type="scientific">Anaerovirgula multivorans</name>
    <dbReference type="NCBI Taxonomy" id="312168"/>
    <lineage>
        <taxon>Bacteria</taxon>
        <taxon>Bacillati</taxon>
        <taxon>Bacillota</taxon>
        <taxon>Clostridia</taxon>
        <taxon>Peptostreptococcales</taxon>
        <taxon>Natronincolaceae</taxon>
        <taxon>Anaerovirgula</taxon>
    </lineage>
</organism>
<evidence type="ECO:0000259" key="8">
    <source>
        <dbReference type="PROSITE" id="PS51849"/>
    </source>
</evidence>
<dbReference type="EMBL" id="FZOJ01000004">
    <property type="protein sequence ID" value="SNS13081.1"/>
    <property type="molecule type" value="Genomic_DNA"/>
</dbReference>
<keyword evidence="10" id="KW-1185">Reference proteome</keyword>
<accession>A0A239C094</accession>
<comment type="subcellular location">
    <subcellularLocation>
        <location evidence="1">Cell membrane</location>
        <topology evidence="1">Single-pass membrane protein</topology>
    </subcellularLocation>
</comment>
<dbReference type="InterPro" id="IPR024449">
    <property type="entry name" value="Anti-sigma_RsgI_N"/>
</dbReference>
<sequence length="484" mass="56066">MKYKGCIMEVRESTMIVMTTDCGFRKIKKKNNAYEGMEIEFDSGDMILDKKKTLAQFCAVAVAVLLIMITSVYGFQYWNLSNQSIALVTIDINPSLQLEVNYKNEVIKASALNQDAKKLPLEDLKRKSLPIALEILLEQAKEKGYIIQEEENYILVTTVVLQQEKADVIEIKRILQEAKENIEDRALKEGDKIEIIAIDASEDMLLKAKEQKISVGRLQIYEEVKESNKEKLNGHIIQGMKIKELIEMRKEAKSEKKHPVFDNHPSEKEDDKVKNEEKKEHPVFDDHPSEKKDDKVKNEKKKEHPVFDNHPSEKEDDKVKNEEKKEHPVFDDHPSEKKDDKVKNGEEKEHPVFDNHPSEKKDDKVKNGEEKEHPVFDNHPSEKKDDKVKNGEEKEHPVFDNHPSEKKDDEVKNEEEKEHPVFDNHPSNSKNDNDSDEVQKQTPVIDESPSNNKNNKDKDKQDKESSITNEQSNKTKQNNKDSKE</sequence>
<name>A0A239C094_9FIRM</name>
<keyword evidence="5 7" id="KW-0472">Membrane</keyword>
<reference evidence="10" key="1">
    <citation type="submission" date="2017-06" db="EMBL/GenBank/DDBJ databases">
        <authorList>
            <person name="Varghese N."/>
            <person name="Submissions S."/>
        </authorList>
    </citation>
    <scope>NUCLEOTIDE SEQUENCE [LARGE SCALE GENOMIC DNA]</scope>
    <source>
        <strain evidence="10">SCA</strain>
    </source>
</reference>
<evidence type="ECO:0000256" key="2">
    <source>
        <dbReference type="ARBA" id="ARBA00022475"/>
    </source>
</evidence>
<keyword evidence="3 7" id="KW-0812">Transmembrane</keyword>
<evidence type="ECO:0000313" key="9">
    <source>
        <dbReference type="EMBL" id="SNS13081.1"/>
    </source>
</evidence>
<evidence type="ECO:0000256" key="4">
    <source>
        <dbReference type="ARBA" id="ARBA00022989"/>
    </source>
</evidence>
<feature type="compositionally biased region" description="Basic and acidic residues" evidence="6">
    <location>
        <begin position="250"/>
        <end position="422"/>
    </location>
</feature>
<dbReference type="InterPro" id="IPR055431">
    <property type="entry name" value="RsgI_M"/>
</dbReference>
<evidence type="ECO:0000256" key="7">
    <source>
        <dbReference type="SAM" id="Phobius"/>
    </source>
</evidence>
<dbReference type="PROSITE" id="PS51849">
    <property type="entry name" value="RSGI_N"/>
    <property type="match status" value="1"/>
</dbReference>
<feature type="domain" description="RsgI N-terminal anti-sigma" evidence="8">
    <location>
        <begin position="3"/>
        <end position="50"/>
    </location>
</feature>
<feature type="region of interest" description="Disordered" evidence="6">
    <location>
        <begin position="250"/>
        <end position="484"/>
    </location>
</feature>
<dbReference type="AlphaFoldDB" id="A0A239C094"/>
<protein>
    <submittedName>
        <fullName evidence="9">Anti-sigma factor N-terminus</fullName>
    </submittedName>
</protein>
<evidence type="ECO:0000256" key="3">
    <source>
        <dbReference type="ARBA" id="ARBA00022692"/>
    </source>
</evidence>
<evidence type="ECO:0000256" key="1">
    <source>
        <dbReference type="ARBA" id="ARBA00004162"/>
    </source>
</evidence>
<dbReference type="GO" id="GO:0005886">
    <property type="term" value="C:plasma membrane"/>
    <property type="evidence" value="ECO:0007669"/>
    <property type="project" value="UniProtKB-SubCell"/>
</dbReference>
<feature type="compositionally biased region" description="Basic and acidic residues" evidence="6">
    <location>
        <begin position="454"/>
        <end position="465"/>
    </location>
</feature>
<keyword evidence="4 7" id="KW-1133">Transmembrane helix</keyword>
<evidence type="ECO:0000256" key="6">
    <source>
        <dbReference type="SAM" id="MobiDB-lite"/>
    </source>
</evidence>
<dbReference type="Pfam" id="PF23750">
    <property type="entry name" value="RsgI_M"/>
    <property type="match status" value="1"/>
</dbReference>
<keyword evidence="2" id="KW-1003">Cell membrane</keyword>
<evidence type="ECO:0000313" key="10">
    <source>
        <dbReference type="Proteomes" id="UP000198304"/>
    </source>
</evidence>
<dbReference type="Proteomes" id="UP000198304">
    <property type="component" value="Unassembled WGS sequence"/>
</dbReference>
<dbReference type="OrthoDB" id="9800626at2"/>
<dbReference type="Pfam" id="PF12791">
    <property type="entry name" value="RsgI_N"/>
    <property type="match status" value="1"/>
</dbReference>
<evidence type="ECO:0000256" key="5">
    <source>
        <dbReference type="ARBA" id="ARBA00023136"/>
    </source>
</evidence>
<gene>
    <name evidence="9" type="ORF">SAMN05446037_1004218</name>
</gene>
<dbReference type="RefSeq" id="WP_089281989.1">
    <property type="nucleotide sequence ID" value="NZ_FZOJ01000004.1"/>
</dbReference>
<proteinExistence type="predicted"/>
<feature type="transmembrane region" description="Helical" evidence="7">
    <location>
        <begin position="54"/>
        <end position="75"/>
    </location>
</feature>
<feature type="compositionally biased region" description="Polar residues" evidence="6">
    <location>
        <begin position="467"/>
        <end position="476"/>
    </location>
</feature>